<dbReference type="InParanoid" id="B9S2U9"/>
<evidence type="ECO:0000313" key="2">
    <source>
        <dbReference type="EMBL" id="EEF42104.1"/>
    </source>
</evidence>
<keyword evidence="3" id="KW-1185">Reference proteome</keyword>
<evidence type="ECO:0000256" key="1">
    <source>
        <dbReference type="SAM" id="Phobius"/>
    </source>
</evidence>
<dbReference type="AlphaFoldDB" id="B9S2U9"/>
<keyword evidence="1" id="KW-0472">Membrane</keyword>
<keyword evidence="1" id="KW-1133">Transmembrane helix</keyword>
<feature type="transmembrane region" description="Helical" evidence="1">
    <location>
        <begin position="180"/>
        <end position="201"/>
    </location>
</feature>
<reference evidence="3" key="1">
    <citation type="journal article" date="2010" name="Nat. Biotechnol.">
        <title>Draft genome sequence of the oilseed species Ricinus communis.</title>
        <authorList>
            <person name="Chan A.P."/>
            <person name="Crabtree J."/>
            <person name="Zhao Q."/>
            <person name="Lorenzi H."/>
            <person name="Orvis J."/>
            <person name="Puiu D."/>
            <person name="Melake-Berhan A."/>
            <person name="Jones K.M."/>
            <person name="Redman J."/>
            <person name="Chen G."/>
            <person name="Cahoon E.B."/>
            <person name="Gedil M."/>
            <person name="Stanke M."/>
            <person name="Haas B.J."/>
            <person name="Wortman J.R."/>
            <person name="Fraser-Liggett C.M."/>
            <person name="Ravel J."/>
            <person name="Rabinowicz P.D."/>
        </authorList>
    </citation>
    <scope>NUCLEOTIDE SEQUENCE [LARGE SCALE GENOMIC DNA]</scope>
    <source>
        <strain evidence="3">cv. Hale</strain>
    </source>
</reference>
<protein>
    <submittedName>
        <fullName evidence="2">Uncharacterized protein</fullName>
    </submittedName>
</protein>
<gene>
    <name evidence="2" type="ORF">RCOM_0562420</name>
</gene>
<name>B9S2U9_RICCO</name>
<organism evidence="2 3">
    <name type="scientific">Ricinus communis</name>
    <name type="common">Castor bean</name>
    <dbReference type="NCBI Taxonomy" id="3988"/>
    <lineage>
        <taxon>Eukaryota</taxon>
        <taxon>Viridiplantae</taxon>
        <taxon>Streptophyta</taxon>
        <taxon>Embryophyta</taxon>
        <taxon>Tracheophyta</taxon>
        <taxon>Spermatophyta</taxon>
        <taxon>Magnoliopsida</taxon>
        <taxon>eudicotyledons</taxon>
        <taxon>Gunneridae</taxon>
        <taxon>Pentapetalae</taxon>
        <taxon>rosids</taxon>
        <taxon>fabids</taxon>
        <taxon>Malpighiales</taxon>
        <taxon>Euphorbiaceae</taxon>
        <taxon>Acalyphoideae</taxon>
        <taxon>Acalypheae</taxon>
        <taxon>Ricinus</taxon>
    </lineage>
</organism>
<dbReference type="STRING" id="3988.B9S2U9"/>
<evidence type="ECO:0000313" key="3">
    <source>
        <dbReference type="Proteomes" id="UP000008311"/>
    </source>
</evidence>
<feature type="transmembrane region" description="Helical" evidence="1">
    <location>
        <begin position="118"/>
        <end position="136"/>
    </location>
</feature>
<dbReference type="EMBL" id="EQ973853">
    <property type="protein sequence ID" value="EEF42104.1"/>
    <property type="molecule type" value="Genomic_DNA"/>
</dbReference>
<dbReference type="Proteomes" id="UP000008311">
    <property type="component" value="Unassembled WGS sequence"/>
</dbReference>
<proteinExistence type="predicted"/>
<keyword evidence="1" id="KW-0812">Transmembrane</keyword>
<accession>B9S2U9</accession>
<sequence>MPAFHRWQGLCPLAPWARFKGWSSGYTLVVFSSKGEEISNGYNKRFKKGTLTDSTLEPAKDGKVLEIASALKRNIQTQQIGWMELVFTLDILPQHSYQMEKENWRSSKRSEAAIPERVLLSIEIVPPLFFFFYLYINYWVVRDYYRLVESVNAFEPQIQRLYDDQLSAKTRRDFRERKELCGITVVAATESCLILLLLSSFQ</sequence>